<dbReference type="PANTHER" id="PTHR43110">
    <property type="entry name" value="THIOL PEROXIDASE"/>
    <property type="match status" value="1"/>
</dbReference>
<dbReference type="PIRSF" id="PIRSF000239">
    <property type="entry name" value="AHPC"/>
    <property type="match status" value="1"/>
</dbReference>
<evidence type="ECO:0000256" key="8">
    <source>
        <dbReference type="ARBA" id="ARBA00060973"/>
    </source>
</evidence>
<dbReference type="InterPro" id="IPR000866">
    <property type="entry name" value="AhpC/TSA"/>
</dbReference>
<organism evidence="16 17">
    <name type="scientific">Actinocorallia herbida</name>
    <dbReference type="NCBI Taxonomy" id="58109"/>
    <lineage>
        <taxon>Bacteria</taxon>
        <taxon>Bacillati</taxon>
        <taxon>Actinomycetota</taxon>
        <taxon>Actinomycetes</taxon>
        <taxon>Streptosporangiales</taxon>
        <taxon>Thermomonosporaceae</taxon>
        <taxon>Actinocorallia</taxon>
    </lineage>
</organism>
<evidence type="ECO:0000256" key="14">
    <source>
        <dbReference type="PIRSR" id="PIRSR000239-1"/>
    </source>
</evidence>
<evidence type="ECO:0000256" key="10">
    <source>
        <dbReference type="ARBA" id="ARBA00067009"/>
    </source>
</evidence>
<dbReference type="EMBL" id="RJKE01000001">
    <property type="protein sequence ID" value="ROO89355.1"/>
    <property type="molecule type" value="Genomic_DNA"/>
</dbReference>
<dbReference type="FunFam" id="3.40.30.10:FF:000118">
    <property type="entry name" value="Peroxiredoxin AhpE"/>
    <property type="match status" value="1"/>
</dbReference>
<evidence type="ECO:0000256" key="13">
    <source>
        <dbReference type="ARBA" id="ARBA00083736"/>
    </source>
</evidence>
<accession>A0A3N1D751</accession>
<proteinExistence type="inferred from homology"/>
<dbReference type="AlphaFoldDB" id="A0A3N1D751"/>
<evidence type="ECO:0000256" key="7">
    <source>
        <dbReference type="ARBA" id="ARBA00056930"/>
    </source>
</evidence>
<sequence>MAVEVGDKAPDFELKDQHGTPVKLSDFAGEKDVVLVFYPLAFSGICTGELCAIRDELPTLGGDDVQVLAVSVDSVFTHRAWAEQEGYQFSLLSDFWPHGGVAAAYGVFDEEKGLARRGTFIIDKAGVVQWKVDNDIPNARDLDAYRKALAEIA</sequence>
<comment type="similarity">
    <text evidence="8">Belongs to the peroxiredoxin family. AhpE subfamily.</text>
</comment>
<dbReference type="InterPro" id="IPR036249">
    <property type="entry name" value="Thioredoxin-like_sf"/>
</dbReference>
<comment type="catalytic activity">
    <reaction evidence="6">
        <text>[mycoredoxin]-L-dithiol + a hydroperoxide = [mycoredoxin]-L-disulfide + an alcohol + H2O</text>
        <dbReference type="Rhea" id="RHEA:62640"/>
        <dbReference type="Rhea" id="RHEA-COMP:16137"/>
        <dbReference type="Rhea" id="RHEA-COMP:16138"/>
        <dbReference type="ChEBI" id="CHEBI:15377"/>
        <dbReference type="ChEBI" id="CHEBI:29950"/>
        <dbReference type="ChEBI" id="CHEBI:30879"/>
        <dbReference type="ChEBI" id="CHEBI:35924"/>
        <dbReference type="ChEBI" id="CHEBI:50058"/>
        <dbReference type="EC" id="1.11.1.29"/>
    </reaction>
</comment>
<evidence type="ECO:0000256" key="5">
    <source>
        <dbReference type="ARBA" id="ARBA00032824"/>
    </source>
</evidence>
<dbReference type="InterPro" id="IPR013766">
    <property type="entry name" value="Thioredoxin_domain"/>
</dbReference>
<comment type="function">
    <text evidence="7">Thiol-specific peroxidase that catalyzes the reduction of hydrogen peroxide and organic hydroperoxides to water and alcohols, respectively. Plays a role in cell protection against oxidative stress by detoxifying peroxides. May represent an important antioxidant defense against cytotoxic peroxides, especially peroxynitrite, which can be formed by activated macrophages during infection.</text>
</comment>
<feature type="domain" description="Thioredoxin" evidence="15">
    <location>
        <begin position="3"/>
        <end position="153"/>
    </location>
</feature>
<evidence type="ECO:0000256" key="6">
    <source>
        <dbReference type="ARBA" id="ARBA00052774"/>
    </source>
</evidence>
<comment type="subunit">
    <text evidence="9">Homodimer. Forms both dimers and octamers; a tightly-associated dimer and a ring-like octamer.</text>
</comment>
<dbReference type="EC" id="1.11.1.29" evidence="10"/>
<comment type="caution">
    <text evidence="16">The sequence shown here is derived from an EMBL/GenBank/DDBJ whole genome shotgun (WGS) entry which is preliminary data.</text>
</comment>
<dbReference type="RefSeq" id="WP_123668465.1">
    <property type="nucleotide sequence ID" value="NZ_RJKE01000001.1"/>
</dbReference>
<dbReference type="InterPro" id="IPR024706">
    <property type="entry name" value="Peroxiredoxin_AhpC-typ"/>
</dbReference>
<evidence type="ECO:0000313" key="16">
    <source>
        <dbReference type="EMBL" id="ROO89355.1"/>
    </source>
</evidence>
<evidence type="ECO:0000256" key="2">
    <source>
        <dbReference type="ARBA" id="ARBA00022862"/>
    </source>
</evidence>
<reference evidence="16 17" key="1">
    <citation type="submission" date="2018-11" db="EMBL/GenBank/DDBJ databases">
        <title>Sequencing the genomes of 1000 actinobacteria strains.</title>
        <authorList>
            <person name="Klenk H.-P."/>
        </authorList>
    </citation>
    <scope>NUCLEOTIDE SEQUENCE [LARGE SCALE GENOMIC DNA]</scope>
    <source>
        <strain evidence="16 17">DSM 44254</strain>
    </source>
</reference>
<keyword evidence="17" id="KW-1185">Reference proteome</keyword>
<dbReference type="Pfam" id="PF00578">
    <property type="entry name" value="AhpC-TSA"/>
    <property type="match status" value="1"/>
</dbReference>
<dbReference type="PANTHER" id="PTHR43110:SF1">
    <property type="entry name" value="THIOL PEROXIDASE"/>
    <property type="match status" value="1"/>
</dbReference>
<name>A0A3N1D751_9ACTN</name>
<keyword evidence="1" id="KW-0575">Peroxidase</keyword>
<evidence type="ECO:0000313" key="17">
    <source>
        <dbReference type="Proteomes" id="UP000272400"/>
    </source>
</evidence>
<evidence type="ECO:0000256" key="4">
    <source>
        <dbReference type="ARBA" id="ARBA00023284"/>
    </source>
</evidence>
<keyword evidence="4" id="KW-0676">Redox-active center</keyword>
<dbReference type="CDD" id="cd03018">
    <property type="entry name" value="PRX_AhpE_like"/>
    <property type="match status" value="1"/>
</dbReference>
<dbReference type="InterPro" id="IPR050455">
    <property type="entry name" value="Tpx_Peroxidase_subfamily"/>
</dbReference>
<dbReference type="OrthoDB" id="9812811at2"/>
<dbReference type="SUPFAM" id="SSF52833">
    <property type="entry name" value="Thioredoxin-like"/>
    <property type="match status" value="1"/>
</dbReference>
<dbReference type="PROSITE" id="PS51352">
    <property type="entry name" value="THIOREDOXIN_2"/>
    <property type="match status" value="1"/>
</dbReference>
<dbReference type="Gene3D" id="3.40.30.10">
    <property type="entry name" value="Glutaredoxin"/>
    <property type="match status" value="1"/>
</dbReference>
<evidence type="ECO:0000259" key="15">
    <source>
        <dbReference type="PROSITE" id="PS51352"/>
    </source>
</evidence>
<keyword evidence="2" id="KW-0049">Antioxidant</keyword>
<keyword evidence="3" id="KW-0560">Oxidoreductase</keyword>
<evidence type="ECO:0000256" key="11">
    <source>
        <dbReference type="ARBA" id="ARBA00068979"/>
    </source>
</evidence>
<evidence type="ECO:0000256" key="9">
    <source>
        <dbReference type="ARBA" id="ARBA00065226"/>
    </source>
</evidence>
<dbReference type="GO" id="GO:0004601">
    <property type="term" value="F:peroxidase activity"/>
    <property type="evidence" value="ECO:0007669"/>
    <property type="project" value="UniProtKB-KW"/>
</dbReference>
<feature type="active site" description="Cysteine sulfenic acid (-SOH) intermediate; for peroxidase activity" evidence="14">
    <location>
        <position position="46"/>
    </location>
</feature>
<gene>
    <name evidence="16" type="ORF">EDD29_7045</name>
</gene>
<evidence type="ECO:0000256" key="3">
    <source>
        <dbReference type="ARBA" id="ARBA00023002"/>
    </source>
</evidence>
<protein>
    <recommendedName>
        <fullName evidence="11">Alkyl hydroperoxide reductase E</fullName>
        <ecNumber evidence="10">1.11.1.29</ecNumber>
    </recommendedName>
    <alternativeName>
        <fullName evidence="12">Mycoredoxin-dependent peroxiredoxin</fullName>
    </alternativeName>
    <alternativeName>
        <fullName evidence="13">Peroxiredoxin AhpE</fullName>
    </alternativeName>
    <alternativeName>
        <fullName evidence="5">Thioredoxin peroxidase</fullName>
    </alternativeName>
</protein>
<dbReference type="Proteomes" id="UP000272400">
    <property type="component" value="Unassembled WGS sequence"/>
</dbReference>
<evidence type="ECO:0000256" key="12">
    <source>
        <dbReference type="ARBA" id="ARBA00082991"/>
    </source>
</evidence>
<evidence type="ECO:0000256" key="1">
    <source>
        <dbReference type="ARBA" id="ARBA00022559"/>
    </source>
</evidence>